<dbReference type="Proteomes" id="UP001429354">
    <property type="component" value="Unassembled WGS sequence"/>
</dbReference>
<proteinExistence type="inferred from homology"/>
<evidence type="ECO:0000313" key="4">
    <source>
        <dbReference type="EMBL" id="NDK38764.1"/>
    </source>
</evidence>
<dbReference type="InterPro" id="IPR008278">
    <property type="entry name" value="4-PPantetheinyl_Trfase_dom"/>
</dbReference>
<protein>
    <recommendedName>
        <fullName evidence="3">4'-phosphopantetheinyl transferase domain-containing protein</fullName>
    </recommendedName>
</protein>
<gene>
    <name evidence="4" type="ORF">DT603_07905</name>
</gene>
<dbReference type="Pfam" id="PF01648">
    <property type="entry name" value="ACPS"/>
    <property type="match status" value="1"/>
</dbReference>
<dbReference type="InterPro" id="IPR050559">
    <property type="entry name" value="P-Pant_transferase_sf"/>
</dbReference>
<evidence type="ECO:0000256" key="2">
    <source>
        <dbReference type="ARBA" id="ARBA00022679"/>
    </source>
</evidence>
<dbReference type="PANTHER" id="PTHR12215">
    <property type="entry name" value="PHOSPHOPANTETHEINE TRANSFERASE"/>
    <property type="match status" value="1"/>
</dbReference>
<evidence type="ECO:0000313" key="5">
    <source>
        <dbReference type="Proteomes" id="UP001429354"/>
    </source>
</evidence>
<dbReference type="RefSeq" id="WP_162349331.1">
    <property type="nucleotide sequence ID" value="NZ_QOVG01000004.1"/>
</dbReference>
<comment type="similarity">
    <text evidence="1">Belongs to the P-Pant transferase superfamily. Gsp/Sfp/HetI/AcpT family.</text>
</comment>
<name>A0ABX0AB29_9GAMM</name>
<feature type="domain" description="4'-phosphopantetheinyl transferase" evidence="3">
    <location>
        <begin position="141"/>
        <end position="208"/>
    </location>
</feature>
<accession>A0ABX0AB29</accession>
<organism evidence="4 5">
    <name type="scientific">Pseudoxanthomonas gei</name>
    <dbReference type="NCBI Taxonomy" id="1383030"/>
    <lineage>
        <taxon>Bacteria</taxon>
        <taxon>Pseudomonadati</taxon>
        <taxon>Pseudomonadota</taxon>
        <taxon>Gammaproteobacteria</taxon>
        <taxon>Lysobacterales</taxon>
        <taxon>Lysobacteraceae</taxon>
        <taxon>Pseudoxanthomonas</taxon>
    </lineage>
</organism>
<keyword evidence="2" id="KW-0808">Transferase</keyword>
<dbReference type="PANTHER" id="PTHR12215:SF10">
    <property type="entry name" value="L-AMINOADIPATE-SEMIALDEHYDE DEHYDROGENASE-PHOSPHOPANTETHEINYL TRANSFERASE"/>
    <property type="match status" value="1"/>
</dbReference>
<keyword evidence="5" id="KW-1185">Reference proteome</keyword>
<sequence>MPPADYTEPGQQPRARALQAVFDRAWSISVGDATGDVGMALAVFFEMGAWHPWLDQASHWLSPAERQRVGKKLRPRDRDELVLAYALHRLSVAKILECDPSLIVLERDGFGRPLVAGNELQTSLSHTTGAVAVALSRHGFVGIDIEPAARAGELAEIASTVMHASEVGSIESLPYTARAQELLALWVRKEAVLKAAGIGLLREMHSFSAPVGELVALPSADGTDAVAATVHMLEAGLEWRAAIAAWPEARFHAVWVSPAHTMAAPKY</sequence>
<dbReference type="Gene3D" id="3.90.470.20">
    <property type="entry name" value="4'-phosphopantetheinyl transferase domain"/>
    <property type="match status" value="2"/>
</dbReference>
<reference evidence="4 5" key="1">
    <citation type="submission" date="2018-07" db="EMBL/GenBank/DDBJ databases">
        <title>Whole genome Sequencing of Pseudoxanthomonas gei KCTC 32298 (T).</title>
        <authorList>
            <person name="Kumar S."/>
            <person name="Bansal K."/>
            <person name="Kaur A."/>
            <person name="Patil P."/>
            <person name="Sharma S."/>
            <person name="Patil P.B."/>
        </authorList>
    </citation>
    <scope>NUCLEOTIDE SEQUENCE [LARGE SCALE GENOMIC DNA]</scope>
    <source>
        <strain evidence="4 5">KCTC 32298</strain>
    </source>
</reference>
<evidence type="ECO:0000256" key="1">
    <source>
        <dbReference type="ARBA" id="ARBA00010990"/>
    </source>
</evidence>
<dbReference type="SUPFAM" id="SSF56214">
    <property type="entry name" value="4'-phosphopantetheinyl transferase"/>
    <property type="match status" value="2"/>
</dbReference>
<dbReference type="InterPro" id="IPR037143">
    <property type="entry name" value="4-PPantetheinyl_Trfase_dom_sf"/>
</dbReference>
<comment type="caution">
    <text evidence="4">The sequence shown here is derived from an EMBL/GenBank/DDBJ whole genome shotgun (WGS) entry which is preliminary data.</text>
</comment>
<evidence type="ECO:0000259" key="3">
    <source>
        <dbReference type="Pfam" id="PF01648"/>
    </source>
</evidence>
<dbReference type="EMBL" id="QOVG01000004">
    <property type="protein sequence ID" value="NDK38764.1"/>
    <property type="molecule type" value="Genomic_DNA"/>
</dbReference>